<dbReference type="EMBL" id="CM018037">
    <property type="protein sequence ID" value="KAA8539001.1"/>
    <property type="molecule type" value="Genomic_DNA"/>
</dbReference>
<organism evidence="1 2">
    <name type="scientific">Nyssa sinensis</name>
    <dbReference type="NCBI Taxonomy" id="561372"/>
    <lineage>
        <taxon>Eukaryota</taxon>
        <taxon>Viridiplantae</taxon>
        <taxon>Streptophyta</taxon>
        <taxon>Embryophyta</taxon>
        <taxon>Tracheophyta</taxon>
        <taxon>Spermatophyta</taxon>
        <taxon>Magnoliopsida</taxon>
        <taxon>eudicotyledons</taxon>
        <taxon>Gunneridae</taxon>
        <taxon>Pentapetalae</taxon>
        <taxon>asterids</taxon>
        <taxon>Cornales</taxon>
        <taxon>Nyssaceae</taxon>
        <taxon>Nyssa</taxon>
    </lineage>
</organism>
<evidence type="ECO:0000313" key="2">
    <source>
        <dbReference type="Proteomes" id="UP000325577"/>
    </source>
</evidence>
<name>A0A5J5BCR7_9ASTE</name>
<sequence>MMAMILLLYVTVDTSFMIDRRDIKLTDLQVGAAAMASSTVGLPSTMSIVRDQVLEGFTVSHHFSLSIAVVQPTHRHRQSPPKHGSEISLQPKLPLITGCLSLFLQLKPPLMALFYSATQDNVKL</sequence>
<dbReference type="AlphaFoldDB" id="A0A5J5BCR7"/>
<accession>A0A5J5BCR7</accession>
<evidence type="ECO:0000313" key="1">
    <source>
        <dbReference type="EMBL" id="KAA8539001.1"/>
    </source>
</evidence>
<dbReference type="Proteomes" id="UP000325577">
    <property type="component" value="Linkage Group LG14"/>
</dbReference>
<proteinExistence type="predicted"/>
<keyword evidence="2" id="KW-1185">Reference proteome</keyword>
<gene>
    <name evidence="1" type="ORF">F0562_025693</name>
</gene>
<protein>
    <submittedName>
        <fullName evidence="1">Uncharacterized protein</fullName>
    </submittedName>
</protein>
<reference evidence="1 2" key="1">
    <citation type="submission" date="2019-09" db="EMBL/GenBank/DDBJ databases">
        <title>A chromosome-level genome assembly of the Chinese tupelo Nyssa sinensis.</title>
        <authorList>
            <person name="Yang X."/>
            <person name="Kang M."/>
            <person name="Yang Y."/>
            <person name="Xiong H."/>
            <person name="Wang M."/>
            <person name="Zhang Z."/>
            <person name="Wang Z."/>
            <person name="Wu H."/>
            <person name="Ma T."/>
            <person name="Liu J."/>
            <person name="Xi Z."/>
        </authorList>
    </citation>
    <scope>NUCLEOTIDE SEQUENCE [LARGE SCALE GENOMIC DNA]</scope>
    <source>
        <strain evidence="1">J267</strain>
        <tissue evidence="1">Leaf</tissue>
    </source>
</reference>